<sequence length="409" mass="43187">MGLETDVLVIGGGATGTGIVRDLAMRGLDTTLVEAGTISSGTTGRSHSLLHSGARYMPDDSAGAKACAQENRILKEIAGSCVADTGGLFVQLPADSGVYFEEKVEACREHGIETEVLSGETAQETVPVLPPDTERAVRVPDGVVYPSRLTAATAVSARENGAEIVTRTPITDLHTTDGRVTGGTISLENGTTETIDAAHVVNATGAWAGKVAELAGLDVDMRPSRGVMVVVEYDGLDTVLNRCRPPADGDIIVPHDERVILGTTSEGVTDPDDYPKADWEVSRVFEECTAMLPEIGVDQILRTYWGVRPLYGLAAEPGDERAISRGFTLLDHAERDDTAGFTSIVGGKLTTHRRMAEVVADHVCDRLGVTADCRTATEPLPGSDDPSVLDGFVREFGATVPADTDVTDT</sequence>
<evidence type="ECO:0000259" key="6">
    <source>
        <dbReference type="Pfam" id="PF01266"/>
    </source>
</evidence>
<dbReference type="GO" id="GO:0004368">
    <property type="term" value="F:glycerol-3-phosphate dehydrogenase (quinone) activity"/>
    <property type="evidence" value="ECO:0007669"/>
    <property type="project" value="InterPro"/>
</dbReference>
<evidence type="ECO:0000313" key="7">
    <source>
        <dbReference type="EMBL" id="UPM44981.1"/>
    </source>
</evidence>
<reference evidence="7" key="1">
    <citation type="submission" date="2022-04" db="EMBL/GenBank/DDBJ databases">
        <title>Halocatena sp. nov., isolated from a salt lake.</title>
        <authorList>
            <person name="Cui H.-L."/>
        </authorList>
    </citation>
    <scope>NUCLEOTIDE SEQUENCE</scope>
    <source>
        <strain evidence="7">AD-1</strain>
        <plasmid evidence="7">unnamed3</plasmid>
    </source>
</reference>
<keyword evidence="4" id="KW-0274">FAD</keyword>
<dbReference type="Pfam" id="PF01266">
    <property type="entry name" value="DAO"/>
    <property type="match status" value="1"/>
</dbReference>
<geneLocation type="plasmid" evidence="7 8">
    <name>unnamed3</name>
</geneLocation>
<keyword evidence="7" id="KW-0614">Plasmid</keyword>
<dbReference type="InterPro" id="IPR006076">
    <property type="entry name" value="FAD-dep_OxRdtase"/>
</dbReference>
<comment type="cofactor">
    <cofactor evidence="1">
        <name>FAD</name>
        <dbReference type="ChEBI" id="CHEBI:57692"/>
    </cofactor>
</comment>
<keyword evidence="3" id="KW-0285">Flavoprotein</keyword>
<dbReference type="Gene3D" id="3.50.50.60">
    <property type="entry name" value="FAD/NAD(P)-binding domain"/>
    <property type="match status" value="2"/>
</dbReference>
<comment type="similarity">
    <text evidence="2">Belongs to the FAD-dependent glycerol-3-phosphate dehydrogenase family.</text>
</comment>
<name>A0A8U0A711_9EURY</name>
<dbReference type="Proteomes" id="UP000831768">
    <property type="component" value="Plasmid unnamed3"/>
</dbReference>
<evidence type="ECO:0000256" key="1">
    <source>
        <dbReference type="ARBA" id="ARBA00001974"/>
    </source>
</evidence>
<dbReference type="GeneID" id="71930010"/>
<accession>A0A8U0A711</accession>
<dbReference type="PANTHER" id="PTHR11985">
    <property type="entry name" value="GLYCEROL-3-PHOSPHATE DEHYDROGENASE"/>
    <property type="match status" value="1"/>
</dbReference>
<dbReference type="InterPro" id="IPR000447">
    <property type="entry name" value="G3P_DH_FAD-dep"/>
</dbReference>
<gene>
    <name evidence="7" type="ORF">MW046_18145</name>
</gene>
<keyword evidence="8" id="KW-1185">Reference proteome</keyword>
<dbReference type="PANTHER" id="PTHR11985:SF15">
    <property type="entry name" value="GLYCEROL-3-PHOSPHATE DEHYDROGENASE, MITOCHONDRIAL"/>
    <property type="match status" value="1"/>
</dbReference>
<evidence type="ECO:0000313" key="8">
    <source>
        <dbReference type="Proteomes" id="UP000831768"/>
    </source>
</evidence>
<dbReference type="InterPro" id="IPR036188">
    <property type="entry name" value="FAD/NAD-bd_sf"/>
</dbReference>
<dbReference type="KEGG" id="haad:MW046_18145"/>
<dbReference type="AlphaFoldDB" id="A0A8U0A711"/>
<dbReference type="PRINTS" id="PR01001">
    <property type="entry name" value="FADG3PDH"/>
</dbReference>
<evidence type="ECO:0000256" key="2">
    <source>
        <dbReference type="ARBA" id="ARBA00007330"/>
    </source>
</evidence>
<dbReference type="EMBL" id="CP096022">
    <property type="protein sequence ID" value="UPM44981.1"/>
    <property type="molecule type" value="Genomic_DNA"/>
</dbReference>
<evidence type="ECO:0000256" key="5">
    <source>
        <dbReference type="ARBA" id="ARBA00023002"/>
    </source>
</evidence>
<dbReference type="RefSeq" id="WP_247995635.1">
    <property type="nucleotide sequence ID" value="NZ_CP096022.1"/>
</dbReference>
<dbReference type="Gene3D" id="3.30.9.10">
    <property type="entry name" value="D-Amino Acid Oxidase, subunit A, domain 2"/>
    <property type="match status" value="1"/>
</dbReference>
<dbReference type="GO" id="GO:0006072">
    <property type="term" value="P:glycerol-3-phosphate metabolic process"/>
    <property type="evidence" value="ECO:0007669"/>
    <property type="project" value="InterPro"/>
</dbReference>
<protein>
    <submittedName>
        <fullName evidence="7">FAD-dependent oxidoreductase</fullName>
    </submittedName>
</protein>
<feature type="domain" description="FAD dependent oxidoreductase" evidence="6">
    <location>
        <begin position="6"/>
        <end position="352"/>
    </location>
</feature>
<dbReference type="SUPFAM" id="SSF51905">
    <property type="entry name" value="FAD/NAD(P)-binding domain"/>
    <property type="match status" value="1"/>
</dbReference>
<evidence type="ECO:0000256" key="4">
    <source>
        <dbReference type="ARBA" id="ARBA00022827"/>
    </source>
</evidence>
<organism evidence="7 8">
    <name type="scientific">Halocatena salina</name>
    <dbReference type="NCBI Taxonomy" id="2934340"/>
    <lineage>
        <taxon>Archaea</taxon>
        <taxon>Methanobacteriati</taxon>
        <taxon>Methanobacteriota</taxon>
        <taxon>Stenosarchaea group</taxon>
        <taxon>Halobacteria</taxon>
        <taxon>Halobacteriales</taxon>
        <taxon>Natronomonadaceae</taxon>
        <taxon>Halocatena</taxon>
    </lineage>
</organism>
<evidence type="ECO:0000256" key="3">
    <source>
        <dbReference type="ARBA" id="ARBA00022630"/>
    </source>
</evidence>
<keyword evidence="5" id="KW-0560">Oxidoreductase</keyword>
<proteinExistence type="inferred from homology"/>